<keyword evidence="3" id="KW-1185">Reference proteome</keyword>
<dbReference type="HOGENOM" id="CLU_050729_1_1_1"/>
<dbReference type="Proteomes" id="UP000015100">
    <property type="component" value="Unassembled WGS sequence"/>
</dbReference>
<feature type="signal peptide" evidence="1">
    <location>
        <begin position="1"/>
        <end position="19"/>
    </location>
</feature>
<feature type="chain" id="PRO_5004548775" description="Lysine-specific metallo-endopeptidase domain-containing protein" evidence="1">
    <location>
        <begin position="20"/>
        <end position="294"/>
    </location>
</feature>
<keyword evidence="1" id="KW-0732">Signal</keyword>
<gene>
    <name evidence="2" type="ORF">H072_6417</name>
</gene>
<name>S8BXD9_DACHA</name>
<dbReference type="EMBL" id="AQGS01000443">
    <property type="protein sequence ID" value="EPS39967.1"/>
    <property type="molecule type" value="Genomic_DNA"/>
</dbReference>
<evidence type="ECO:0008006" key="4">
    <source>
        <dbReference type="Google" id="ProtNLM"/>
    </source>
</evidence>
<accession>S8BXD9</accession>
<dbReference type="STRING" id="1284197.S8BXD9"/>
<reference evidence="3" key="2">
    <citation type="submission" date="2013-04" db="EMBL/GenBank/DDBJ databases">
        <title>Genomic mechanisms accounting for the adaptation to parasitism in nematode-trapping fungi.</title>
        <authorList>
            <person name="Ahren D.G."/>
        </authorList>
    </citation>
    <scope>NUCLEOTIDE SEQUENCE [LARGE SCALE GENOMIC DNA]</scope>
    <source>
        <strain evidence="3">CBS 200.50</strain>
    </source>
</reference>
<reference evidence="2 3" key="1">
    <citation type="journal article" date="2013" name="PLoS Genet.">
        <title>Genomic mechanisms accounting for the adaptation to parasitism in nematode-trapping fungi.</title>
        <authorList>
            <person name="Meerupati T."/>
            <person name="Andersson K.M."/>
            <person name="Friman E."/>
            <person name="Kumar D."/>
            <person name="Tunlid A."/>
            <person name="Ahren D."/>
        </authorList>
    </citation>
    <scope>NUCLEOTIDE SEQUENCE [LARGE SCALE GENOMIC DNA]</scope>
    <source>
        <strain evidence="2 3">CBS 200.50</strain>
    </source>
</reference>
<organism evidence="2 3">
    <name type="scientific">Dactylellina haptotyla (strain CBS 200.50)</name>
    <name type="common">Nematode-trapping fungus</name>
    <name type="synonym">Monacrosporium haptotylum</name>
    <dbReference type="NCBI Taxonomy" id="1284197"/>
    <lineage>
        <taxon>Eukaryota</taxon>
        <taxon>Fungi</taxon>
        <taxon>Dikarya</taxon>
        <taxon>Ascomycota</taxon>
        <taxon>Pezizomycotina</taxon>
        <taxon>Orbiliomycetes</taxon>
        <taxon>Orbiliales</taxon>
        <taxon>Orbiliaceae</taxon>
        <taxon>Dactylellina</taxon>
    </lineage>
</organism>
<dbReference type="SUPFAM" id="SSF55486">
    <property type="entry name" value="Metalloproteases ('zincins'), catalytic domain"/>
    <property type="match status" value="1"/>
</dbReference>
<sequence length="294" mass="32751">MFQLHTLVLLAFSTAKVFAGLKDKLDYPDGLSGLFDIGFANLTDSPLDTMDQWGDGWIPQGCKDRFLASGYSAKDAQVFNVKYLDCDRAWTFCRHNKAELSIDDMAMYFGKMPVHMRSLVRHPIALPQPEGCSAQAFTDIGDIVMYGPCNASSVWVHETGHQLDSRLNSATRFSATPEWTDALGYDSCVPDNYANTNVLEDFAQVVVIAAFNTLAGYKPPEAFKGCLDHRQGLLEENFRGTHFSYWGTCDNRPDDSPIVSKASTKRDIRRTMNRANLTDDSNPAVVGPCFFDLK</sequence>
<dbReference type="eggNOG" id="ENOG502S57E">
    <property type="taxonomic scope" value="Eukaryota"/>
</dbReference>
<dbReference type="OrthoDB" id="2142213at2759"/>
<proteinExistence type="predicted"/>
<evidence type="ECO:0000313" key="2">
    <source>
        <dbReference type="EMBL" id="EPS39967.1"/>
    </source>
</evidence>
<evidence type="ECO:0000313" key="3">
    <source>
        <dbReference type="Proteomes" id="UP000015100"/>
    </source>
</evidence>
<evidence type="ECO:0000256" key="1">
    <source>
        <dbReference type="SAM" id="SignalP"/>
    </source>
</evidence>
<protein>
    <recommendedName>
        <fullName evidence="4">Lysine-specific metallo-endopeptidase domain-containing protein</fullName>
    </recommendedName>
</protein>
<dbReference type="AlphaFoldDB" id="S8BXD9"/>
<dbReference type="OMA" id="MSIINMI"/>
<comment type="caution">
    <text evidence="2">The sequence shown here is derived from an EMBL/GenBank/DDBJ whole genome shotgun (WGS) entry which is preliminary data.</text>
</comment>